<dbReference type="EMBL" id="CP068595">
    <property type="protein sequence ID" value="QQZ63394.1"/>
    <property type="molecule type" value="Genomic_DNA"/>
</dbReference>
<evidence type="ECO:0000313" key="3">
    <source>
        <dbReference type="Proteomes" id="UP000595841"/>
    </source>
</evidence>
<organism evidence="2 3">
    <name type="scientific">Paenibacillus sonchi</name>
    <dbReference type="NCBI Taxonomy" id="373687"/>
    <lineage>
        <taxon>Bacteria</taxon>
        <taxon>Bacillati</taxon>
        <taxon>Bacillota</taxon>
        <taxon>Bacilli</taxon>
        <taxon>Bacillales</taxon>
        <taxon>Paenibacillaceae</taxon>
        <taxon>Paenibacillus</taxon>
        <taxon>Paenibacillus sonchi group</taxon>
    </lineage>
</organism>
<accession>A0A974PG52</accession>
<feature type="domain" description="Beta-galactosidase trimerisation" evidence="1">
    <location>
        <begin position="1"/>
        <end position="48"/>
    </location>
</feature>
<gene>
    <name evidence="2" type="ORF">JI735_13560</name>
</gene>
<evidence type="ECO:0000259" key="1">
    <source>
        <dbReference type="Pfam" id="PF08532"/>
    </source>
</evidence>
<name>A0A974PG52_9BACL</name>
<proteinExistence type="predicted"/>
<dbReference type="InterPro" id="IPR013738">
    <property type="entry name" value="Beta_galactosidase_Trimer"/>
</dbReference>
<dbReference type="GO" id="GO:0004565">
    <property type="term" value="F:beta-galactosidase activity"/>
    <property type="evidence" value="ECO:0007669"/>
    <property type="project" value="InterPro"/>
</dbReference>
<dbReference type="GO" id="GO:0005975">
    <property type="term" value="P:carbohydrate metabolic process"/>
    <property type="evidence" value="ECO:0007669"/>
    <property type="project" value="InterPro"/>
</dbReference>
<sequence length="143" mass="15727">MQHWCGILRLEGAEPIAWYEDDFFAGAPAVTVNRFGAGKLYYIGTHAGEGYTGIQVHRHPGSGGRMASLFQHPGDKGEQHGLRIILQPCSLLLLGALKLITVKQIQQIIYAFDFAGIDNCFPAVRVPGHLETPISVFHYSHSL</sequence>
<dbReference type="AlphaFoldDB" id="A0A974PG52"/>
<reference evidence="2 3" key="1">
    <citation type="submission" date="2021-01" db="EMBL/GenBank/DDBJ databases">
        <title>Whole genome sequence of Paenibacillus sonchi LMG 24727 for comparative genomics.</title>
        <authorList>
            <person name="Lee G."/>
            <person name="Kim M.-J."/>
            <person name="Lim K."/>
            <person name="Shin J.-H."/>
        </authorList>
    </citation>
    <scope>NUCLEOTIDE SEQUENCE [LARGE SCALE GENOMIC DNA]</scope>
    <source>
        <strain evidence="2 3">LMG 24727</strain>
    </source>
</reference>
<protein>
    <submittedName>
        <fullName evidence="2">Beta-galactosidase trimerization domain-containing protein</fullName>
    </submittedName>
</protein>
<dbReference type="InterPro" id="IPR029062">
    <property type="entry name" value="Class_I_gatase-like"/>
</dbReference>
<keyword evidence="3" id="KW-1185">Reference proteome</keyword>
<evidence type="ECO:0000313" key="2">
    <source>
        <dbReference type="EMBL" id="QQZ63394.1"/>
    </source>
</evidence>
<dbReference type="Gene3D" id="3.40.50.880">
    <property type="match status" value="1"/>
</dbReference>
<dbReference type="SUPFAM" id="SSF52317">
    <property type="entry name" value="Class I glutamine amidotransferase-like"/>
    <property type="match status" value="1"/>
</dbReference>
<dbReference type="Proteomes" id="UP000595841">
    <property type="component" value="Chromosome"/>
</dbReference>
<dbReference type="KEGG" id="pson:JI735_13560"/>
<dbReference type="Pfam" id="PF08532">
    <property type="entry name" value="Glyco_hydro_42M"/>
    <property type="match status" value="1"/>
</dbReference>